<dbReference type="GeneID" id="79317530"/>
<dbReference type="PANTHER" id="PTHR42941">
    <property type="entry name" value="SLL1037 PROTEIN"/>
    <property type="match status" value="1"/>
</dbReference>
<dbReference type="PROSITE" id="PS51257">
    <property type="entry name" value="PROKAR_LIPOPROTEIN"/>
    <property type="match status" value="1"/>
</dbReference>
<dbReference type="NCBIfam" id="TIGR02122">
    <property type="entry name" value="TRAP_TAXI"/>
    <property type="match status" value="1"/>
</dbReference>
<dbReference type="SUPFAM" id="SSF53850">
    <property type="entry name" value="Periplasmic binding protein-like II"/>
    <property type="match status" value="1"/>
</dbReference>
<dbReference type="RefSeq" id="WP_276305913.1">
    <property type="nucleotide sequence ID" value="NZ_CP119993.1"/>
</dbReference>
<dbReference type="InterPro" id="IPR011852">
    <property type="entry name" value="TRAP_TAXI"/>
</dbReference>
<dbReference type="Gene3D" id="3.40.190.10">
    <property type="entry name" value="Periplasmic binding protein-like II"/>
    <property type="match status" value="2"/>
</dbReference>
<organism evidence="2 3">
    <name type="scientific">Halomarina halobia</name>
    <dbReference type="NCBI Taxonomy" id="3033386"/>
    <lineage>
        <taxon>Archaea</taxon>
        <taxon>Methanobacteriati</taxon>
        <taxon>Methanobacteriota</taxon>
        <taxon>Stenosarchaea group</taxon>
        <taxon>Halobacteria</taxon>
        <taxon>Halobacteriales</taxon>
        <taxon>Natronomonadaceae</taxon>
        <taxon>Halomarina</taxon>
    </lineage>
</organism>
<feature type="region of interest" description="Disordered" evidence="1">
    <location>
        <begin position="38"/>
        <end position="66"/>
    </location>
</feature>
<sequence>MTRRTRGGHTRRGMLKTTATAAGFLTLAGCASSDGAGNDGGDGSNGSGGSDGSGGTGGGSGPAKLTLATSVEGSTSFRIGSSFGQYLKREGIEVPFTWNAVVSPGATGGYRMMDKGEVNLSGPSTYGLNASPDQGPFAEQPLERFDDVRQIRGFFSVQPFVVVRADSGIEAWDDLAGKTISVGSAGAGTRVPSERMVELELGEGGARIEYVSYGEQPAALRGGRVDAIFGYVNNAGTSSTVVPGWMQELDSTVEWRHVPFTEGTLSSFDEELSYASTLTVDGKDLFSKFTGEITVYNLSYAWVGHADLDASVVKELARVSHEHGEKLIEADSAMGFFPDADWFLGTLHPEVPVHEGAYEYYQEAGLWDQYELTPPPEAGE</sequence>
<dbReference type="EMBL" id="JBHTBF010000003">
    <property type="protein sequence ID" value="MFC7318296.1"/>
    <property type="molecule type" value="Genomic_DNA"/>
</dbReference>
<name>A0ABD6ADN2_9EURY</name>
<dbReference type="Proteomes" id="UP001596547">
    <property type="component" value="Unassembled WGS sequence"/>
</dbReference>
<feature type="compositionally biased region" description="Gly residues" evidence="1">
    <location>
        <begin position="38"/>
        <end position="61"/>
    </location>
</feature>
<protein>
    <submittedName>
        <fullName evidence="2">TAXI family TRAP transporter solute-binding subunit</fullName>
    </submittedName>
</protein>
<keyword evidence="3" id="KW-1185">Reference proteome</keyword>
<dbReference type="Pfam" id="PF16868">
    <property type="entry name" value="NMT1_3"/>
    <property type="match status" value="1"/>
</dbReference>
<proteinExistence type="predicted"/>
<dbReference type="AlphaFoldDB" id="A0ABD6ADN2"/>
<dbReference type="PANTHER" id="PTHR42941:SF1">
    <property type="entry name" value="SLL1037 PROTEIN"/>
    <property type="match status" value="1"/>
</dbReference>
<gene>
    <name evidence="2" type="ORF">ACFQPE_16060</name>
</gene>
<evidence type="ECO:0000313" key="2">
    <source>
        <dbReference type="EMBL" id="MFC7318296.1"/>
    </source>
</evidence>
<accession>A0ABD6ADN2</accession>
<dbReference type="InterPro" id="IPR006311">
    <property type="entry name" value="TAT_signal"/>
</dbReference>
<comment type="caution">
    <text evidence="2">The sequence shown here is derived from an EMBL/GenBank/DDBJ whole genome shotgun (WGS) entry which is preliminary data.</text>
</comment>
<reference evidence="2 3" key="1">
    <citation type="journal article" date="2019" name="Int. J. Syst. Evol. Microbiol.">
        <title>The Global Catalogue of Microorganisms (GCM) 10K type strain sequencing project: providing services to taxonomists for standard genome sequencing and annotation.</title>
        <authorList>
            <consortium name="The Broad Institute Genomics Platform"/>
            <consortium name="The Broad Institute Genome Sequencing Center for Infectious Disease"/>
            <person name="Wu L."/>
            <person name="Ma J."/>
        </authorList>
    </citation>
    <scope>NUCLEOTIDE SEQUENCE [LARGE SCALE GENOMIC DNA]</scope>
    <source>
        <strain evidence="2 3">PSR21</strain>
    </source>
</reference>
<dbReference type="PROSITE" id="PS51318">
    <property type="entry name" value="TAT"/>
    <property type="match status" value="1"/>
</dbReference>
<evidence type="ECO:0000313" key="3">
    <source>
        <dbReference type="Proteomes" id="UP001596547"/>
    </source>
</evidence>
<evidence type="ECO:0000256" key="1">
    <source>
        <dbReference type="SAM" id="MobiDB-lite"/>
    </source>
</evidence>